<proteinExistence type="predicted"/>
<dbReference type="AlphaFoldDB" id="A0AAU9X533"/>
<dbReference type="GO" id="GO:0033615">
    <property type="term" value="P:mitochondrial proton-transporting ATP synthase complex assembly"/>
    <property type="evidence" value="ECO:0007669"/>
    <property type="project" value="TreeGrafter"/>
</dbReference>
<evidence type="ECO:0000313" key="1">
    <source>
        <dbReference type="EMBL" id="CAH3135785.1"/>
    </source>
</evidence>
<dbReference type="EMBL" id="CALNXJ010000029">
    <property type="protein sequence ID" value="CAH3135785.1"/>
    <property type="molecule type" value="Genomic_DNA"/>
</dbReference>
<protein>
    <recommendedName>
        <fullName evidence="3">Mitochondrial ATPase complex subunit ATP10</fullName>
    </recommendedName>
</protein>
<sequence>MAGLSRRFLQNPCFLLYSMQRRLVTKVASDQEAKMDKKSKRMESRKKIFKDIRKGYFYDFHEFRKRGGKRFFAFSEPSELKDSQLFPALKARTLSQKEVDLQQEFPGHVTLVLLWIKAYGESMCDKYRLPFVKHFHGEPLAQYYEISALDGFFFKAFKGVIEKNLRKERPADRHDNYLFFSGNLKPIKKKIMENEIVGHAYLVDRNGLIRWKAHANPAELEINHMLDCSQLLLKEAKRTLDSEEKVPWNSR</sequence>
<dbReference type="PANTHER" id="PTHR28106">
    <property type="entry name" value="MITOCHONDRIAL ATPASE COMPLEX SUBUNIT ATP10"/>
    <property type="match status" value="1"/>
</dbReference>
<dbReference type="GO" id="GO:0005743">
    <property type="term" value="C:mitochondrial inner membrane"/>
    <property type="evidence" value="ECO:0007669"/>
    <property type="project" value="TreeGrafter"/>
</dbReference>
<dbReference type="PANTHER" id="PTHR28106:SF1">
    <property type="entry name" value="MITOCHONDRIAL ATPASE COMPLEX SUBUNIT ATP10"/>
    <property type="match status" value="1"/>
</dbReference>
<gene>
    <name evidence="1" type="ORF">PMEA_00015900</name>
</gene>
<evidence type="ECO:0008006" key="3">
    <source>
        <dbReference type="Google" id="ProtNLM"/>
    </source>
</evidence>
<keyword evidence="2" id="KW-1185">Reference proteome</keyword>
<reference evidence="1 2" key="1">
    <citation type="submission" date="2022-05" db="EMBL/GenBank/DDBJ databases">
        <authorList>
            <consortium name="Genoscope - CEA"/>
            <person name="William W."/>
        </authorList>
    </citation>
    <scope>NUCLEOTIDE SEQUENCE [LARGE SCALE GENOMIC DNA]</scope>
</reference>
<dbReference type="InterPro" id="IPR007849">
    <property type="entry name" value="ATP10"/>
</dbReference>
<comment type="caution">
    <text evidence="1">The sequence shown here is derived from an EMBL/GenBank/DDBJ whole genome shotgun (WGS) entry which is preliminary data.</text>
</comment>
<organism evidence="1 2">
    <name type="scientific">Pocillopora meandrina</name>
    <dbReference type="NCBI Taxonomy" id="46732"/>
    <lineage>
        <taxon>Eukaryota</taxon>
        <taxon>Metazoa</taxon>
        <taxon>Cnidaria</taxon>
        <taxon>Anthozoa</taxon>
        <taxon>Hexacorallia</taxon>
        <taxon>Scleractinia</taxon>
        <taxon>Astrocoeniina</taxon>
        <taxon>Pocilloporidae</taxon>
        <taxon>Pocillopora</taxon>
    </lineage>
</organism>
<dbReference type="Proteomes" id="UP001159428">
    <property type="component" value="Unassembled WGS sequence"/>
</dbReference>
<name>A0AAU9X533_9CNID</name>
<evidence type="ECO:0000313" key="2">
    <source>
        <dbReference type="Proteomes" id="UP001159428"/>
    </source>
</evidence>
<accession>A0AAU9X533</accession>
<dbReference type="Pfam" id="PF05176">
    <property type="entry name" value="ATP-synt_10"/>
    <property type="match status" value="1"/>
</dbReference>